<dbReference type="PATRIC" id="fig|1432052.3.peg.1700"/>
<dbReference type="EMBL" id="MCGI01000001">
    <property type="protein sequence ID" value="ODM13837.1"/>
    <property type="molecule type" value="Genomic_DNA"/>
</dbReference>
<evidence type="ECO:0000313" key="1">
    <source>
        <dbReference type="EMBL" id="ODM13837.1"/>
    </source>
</evidence>
<dbReference type="Proteomes" id="UP000095003">
    <property type="component" value="Unassembled WGS sequence"/>
</dbReference>
<dbReference type="RefSeq" id="WP_069156319.1">
    <property type="nucleotide sequence ID" value="NZ_DAWDRA010000247.1"/>
</dbReference>
<comment type="caution">
    <text evidence="1">The sequence shown here is derived from an EMBL/GenBank/DDBJ whole genome shotgun (WGS) entry which is preliminary data.</text>
</comment>
<gene>
    <name evidence="1" type="ORF">BEH84_01556</name>
</gene>
<organism evidence="1 2">
    <name type="scientific">Eisenbergiella tayi</name>
    <dbReference type="NCBI Taxonomy" id="1432052"/>
    <lineage>
        <taxon>Bacteria</taxon>
        <taxon>Bacillati</taxon>
        <taxon>Bacillota</taxon>
        <taxon>Clostridia</taxon>
        <taxon>Lachnospirales</taxon>
        <taxon>Lachnospiraceae</taxon>
        <taxon>Eisenbergiella</taxon>
    </lineage>
</organism>
<sequence length="311" mass="34872">MNETIGNQNGMYDEVKEVKNLNRIEGFDPRKYMRIIQEEGGKVTYYLDVAFRKLWFRLKYPEGKVVKKILKLTEQVAIVEAKVYLNRSDAEENFVSNAFAQKYFSAEDSFGSKYVELAETAAVGRALTDAGFGLQFSDRDGETDPQVTEAPFEAGMLFQDEGLPEGNLGDMGSTGDGLDASEWIAVSNENNLPENSMQNLRMDGRDQNQYIMEGQMMDKQNGNGETEKKAKQNVTEIRKDMPVEQIYSLLTRDSAAAVVIPTKYYHGMTLGQLAIEKPQALEWYVTSYGGPDNLLRAAARFLLDTALKQAG</sequence>
<name>A0A1E3AYP9_9FIRM</name>
<protein>
    <submittedName>
        <fullName evidence="1">Uncharacterized protein</fullName>
    </submittedName>
</protein>
<dbReference type="AlphaFoldDB" id="A0A1E3AYP9"/>
<reference evidence="1 2" key="1">
    <citation type="submission" date="2016-07" db="EMBL/GenBank/DDBJ databases">
        <title>Characterization of isolates of Eisenbergiella tayi derived from blood cultures, using whole genome sequencing.</title>
        <authorList>
            <person name="Burdz T."/>
            <person name="Wiebe D."/>
            <person name="Huynh C."/>
            <person name="Bernard K."/>
        </authorList>
    </citation>
    <scope>NUCLEOTIDE SEQUENCE [LARGE SCALE GENOMIC DNA]</scope>
    <source>
        <strain evidence="1 2">NML 120489</strain>
    </source>
</reference>
<evidence type="ECO:0000313" key="2">
    <source>
        <dbReference type="Proteomes" id="UP000095003"/>
    </source>
</evidence>
<accession>A0A1E3AYP9</accession>
<proteinExistence type="predicted"/>